<dbReference type="GO" id="GO:0004190">
    <property type="term" value="F:aspartic-type endopeptidase activity"/>
    <property type="evidence" value="ECO:0007669"/>
    <property type="project" value="InterPro"/>
</dbReference>
<dbReference type="GO" id="GO:0006508">
    <property type="term" value="P:proteolysis"/>
    <property type="evidence" value="ECO:0007669"/>
    <property type="project" value="InterPro"/>
</dbReference>
<organism evidence="2 3">
    <name type="scientific">Mytilus coruscus</name>
    <name type="common">Sea mussel</name>
    <dbReference type="NCBI Taxonomy" id="42192"/>
    <lineage>
        <taxon>Eukaryota</taxon>
        <taxon>Metazoa</taxon>
        <taxon>Spiralia</taxon>
        <taxon>Lophotrochozoa</taxon>
        <taxon>Mollusca</taxon>
        <taxon>Bivalvia</taxon>
        <taxon>Autobranchia</taxon>
        <taxon>Pteriomorphia</taxon>
        <taxon>Mytilida</taxon>
        <taxon>Mytiloidea</taxon>
        <taxon>Mytilidae</taxon>
        <taxon>Mytilinae</taxon>
        <taxon>Mytilus</taxon>
    </lineage>
</organism>
<sequence>MPEHFGSLDHNDDIERSIMTNKDGSVRNGTMKNTLIIGMVLIMWRSIRVSIETSPCNLKQTPEEAKNCDDVTTAKILENPNPHGALVRVYGVALKIDTGAKRTFITEHVFNSIIEKPQLSPVDANYIAADGHSLKCKGEVVMLVIFNDHVFEHKIIVGGVKYNLLRRTLFLKTGVRGPG</sequence>
<accession>A0A6J8E7F2</accession>
<dbReference type="AlphaFoldDB" id="A0A6J8E7F2"/>
<name>A0A6J8E7F2_MYTCO</name>
<evidence type="ECO:0000259" key="1">
    <source>
        <dbReference type="PROSITE" id="PS50175"/>
    </source>
</evidence>
<evidence type="ECO:0000313" key="2">
    <source>
        <dbReference type="EMBL" id="CAC5416340.1"/>
    </source>
</evidence>
<dbReference type="Proteomes" id="UP000507470">
    <property type="component" value="Unassembled WGS sequence"/>
</dbReference>
<dbReference type="InterPro" id="IPR001995">
    <property type="entry name" value="Peptidase_A2_cat"/>
</dbReference>
<feature type="domain" description="Peptidase A2" evidence="1">
    <location>
        <begin position="92"/>
        <end position="169"/>
    </location>
</feature>
<evidence type="ECO:0000313" key="3">
    <source>
        <dbReference type="Proteomes" id="UP000507470"/>
    </source>
</evidence>
<dbReference type="PROSITE" id="PS50175">
    <property type="entry name" value="ASP_PROT_RETROV"/>
    <property type="match status" value="1"/>
</dbReference>
<proteinExistence type="predicted"/>
<gene>
    <name evidence="2" type="ORF">MCOR_48975</name>
</gene>
<dbReference type="EMBL" id="CACVKT020008627">
    <property type="protein sequence ID" value="CAC5416340.1"/>
    <property type="molecule type" value="Genomic_DNA"/>
</dbReference>
<reference evidence="2 3" key="1">
    <citation type="submission" date="2020-06" db="EMBL/GenBank/DDBJ databases">
        <authorList>
            <person name="Li R."/>
            <person name="Bekaert M."/>
        </authorList>
    </citation>
    <scope>NUCLEOTIDE SEQUENCE [LARGE SCALE GENOMIC DNA]</scope>
    <source>
        <strain evidence="3">wild</strain>
    </source>
</reference>
<protein>
    <recommendedName>
        <fullName evidence="1">Peptidase A2 domain-containing protein</fullName>
    </recommendedName>
</protein>
<keyword evidence="3" id="KW-1185">Reference proteome</keyword>